<organism evidence="8 9">
    <name type="scientific">Spongiactinospora gelatinilytica</name>
    <dbReference type="NCBI Taxonomy" id="2666298"/>
    <lineage>
        <taxon>Bacteria</taxon>
        <taxon>Bacillati</taxon>
        <taxon>Actinomycetota</taxon>
        <taxon>Actinomycetes</taxon>
        <taxon>Streptosporangiales</taxon>
        <taxon>Streptosporangiaceae</taxon>
        <taxon>Spongiactinospora</taxon>
    </lineage>
</organism>
<dbReference type="RefSeq" id="WP_111171985.1">
    <property type="nucleotide sequence ID" value="NZ_POUA01000593.1"/>
</dbReference>
<dbReference type="InterPro" id="IPR017972">
    <property type="entry name" value="Cyt_P450_CS"/>
</dbReference>
<dbReference type="CDD" id="cd11029">
    <property type="entry name" value="CYP107-like"/>
    <property type="match status" value="1"/>
</dbReference>
<dbReference type="PANTHER" id="PTHR46696:SF1">
    <property type="entry name" value="CYTOCHROME P450 YJIB-RELATED"/>
    <property type="match status" value="1"/>
</dbReference>
<dbReference type="AlphaFoldDB" id="A0A2W2EEC4"/>
<dbReference type="InterPro" id="IPR001128">
    <property type="entry name" value="Cyt_P450"/>
</dbReference>
<dbReference type="SUPFAM" id="SSF48264">
    <property type="entry name" value="Cytochrome P450"/>
    <property type="match status" value="1"/>
</dbReference>
<comment type="similarity">
    <text evidence="1 7">Belongs to the cytochrome P450 family.</text>
</comment>
<dbReference type="GO" id="GO:0005506">
    <property type="term" value="F:iron ion binding"/>
    <property type="evidence" value="ECO:0007669"/>
    <property type="project" value="InterPro"/>
</dbReference>
<dbReference type="GO" id="GO:0004497">
    <property type="term" value="F:monooxygenase activity"/>
    <property type="evidence" value="ECO:0007669"/>
    <property type="project" value="UniProtKB-KW"/>
</dbReference>
<dbReference type="PRINTS" id="PR00359">
    <property type="entry name" value="BP450"/>
</dbReference>
<keyword evidence="5 7" id="KW-0408">Iron</keyword>
<evidence type="ECO:0000256" key="1">
    <source>
        <dbReference type="ARBA" id="ARBA00010617"/>
    </source>
</evidence>
<evidence type="ECO:0000256" key="3">
    <source>
        <dbReference type="ARBA" id="ARBA00022723"/>
    </source>
</evidence>
<evidence type="ECO:0000256" key="4">
    <source>
        <dbReference type="ARBA" id="ARBA00023002"/>
    </source>
</evidence>
<evidence type="ECO:0000313" key="9">
    <source>
        <dbReference type="Proteomes" id="UP000248544"/>
    </source>
</evidence>
<dbReference type="GO" id="GO:0016705">
    <property type="term" value="F:oxidoreductase activity, acting on paired donors, with incorporation or reduction of molecular oxygen"/>
    <property type="evidence" value="ECO:0007669"/>
    <property type="project" value="InterPro"/>
</dbReference>
<dbReference type="Pfam" id="PF00067">
    <property type="entry name" value="p450"/>
    <property type="match status" value="1"/>
</dbReference>
<keyword evidence="4 7" id="KW-0560">Oxidoreductase</keyword>
<proteinExistence type="inferred from homology"/>
<dbReference type="PANTHER" id="PTHR46696">
    <property type="entry name" value="P450, PUTATIVE (EUROFUNG)-RELATED"/>
    <property type="match status" value="1"/>
</dbReference>
<evidence type="ECO:0000256" key="2">
    <source>
        <dbReference type="ARBA" id="ARBA00022617"/>
    </source>
</evidence>
<keyword evidence="6 7" id="KW-0503">Monooxygenase</keyword>
<sequence length="421" mass="46558">MSTSGITEPIDLMDPDLLHDPFHGFARIREEAPVARAVFPGKVDPILLVTRYDDVKTVLSDQRFVNNPANVPGGDVGNVREQLIKMRGIPPEYAKYVLESILDVDGADHIRLRRLVSRAFTARRVLELRPRVEEIAGALLDELPGKAGPDGTVDLIEGFAYPLPIAVICELVGIPEEDRPAWRDWGRSLVSLQPNAMNEPLIGMVHSIENLILRRRAEPTGDLLSSLIRVHDEDGDRLSDQEMVTMVLTLVLAGHETTAHLIGNGTAALLTHPDQLERLRAEPELMPVAVHELMRWCGPVHGTRIRYAAEDVELGGVKIAQGQPVMAILVGANYDPRRFADPDRLDITRESEGRRETHVGFGSGLHYCLGAALARQEGEVAFAGLLRRFPRLALACDPGELQRHYLPGSWRLAGLPLRLND</sequence>
<reference evidence="8 9" key="1">
    <citation type="submission" date="2018-01" db="EMBL/GenBank/DDBJ databases">
        <title>Draft genome sequence of Sphaerisporangium sp. 7K107.</title>
        <authorList>
            <person name="Sahin N."/>
            <person name="Saygin H."/>
            <person name="Ay H."/>
        </authorList>
    </citation>
    <scope>NUCLEOTIDE SEQUENCE [LARGE SCALE GENOMIC DNA]</scope>
    <source>
        <strain evidence="8 9">7K107</strain>
    </source>
</reference>
<keyword evidence="3 7" id="KW-0479">Metal-binding</keyword>
<keyword evidence="2 7" id="KW-0349">Heme</keyword>
<evidence type="ECO:0000313" key="8">
    <source>
        <dbReference type="EMBL" id="PZG20783.1"/>
    </source>
</evidence>
<dbReference type="GO" id="GO:0020037">
    <property type="term" value="F:heme binding"/>
    <property type="evidence" value="ECO:0007669"/>
    <property type="project" value="InterPro"/>
</dbReference>
<dbReference type="PROSITE" id="PS00086">
    <property type="entry name" value="CYTOCHROME_P450"/>
    <property type="match status" value="1"/>
</dbReference>
<accession>A0A2W2EEC4</accession>
<dbReference type="Gene3D" id="1.10.630.10">
    <property type="entry name" value="Cytochrome P450"/>
    <property type="match status" value="1"/>
</dbReference>
<evidence type="ECO:0000256" key="5">
    <source>
        <dbReference type="ARBA" id="ARBA00023004"/>
    </source>
</evidence>
<evidence type="ECO:0000256" key="7">
    <source>
        <dbReference type="RuleBase" id="RU000461"/>
    </source>
</evidence>
<gene>
    <name evidence="8" type="ORF">C1I98_37370</name>
</gene>
<keyword evidence="9" id="KW-1185">Reference proteome</keyword>
<dbReference type="EMBL" id="POUA01000593">
    <property type="protein sequence ID" value="PZG20783.1"/>
    <property type="molecule type" value="Genomic_DNA"/>
</dbReference>
<dbReference type="Proteomes" id="UP000248544">
    <property type="component" value="Unassembled WGS sequence"/>
</dbReference>
<comment type="caution">
    <text evidence="8">The sequence shown here is derived from an EMBL/GenBank/DDBJ whole genome shotgun (WGS) entry which is preliminary data.</text>
</comment>
<protein>
    <submittedName>
        <fullName evidence="8">Cytochrome P450</fullName>
    </submittedName>
</protein>
<name>A0A2W2EEC4_9ACTN</name>
<dbReference type="InterPro" id="IPR036396">
    <property type="entry name" value="Cyt_P450_sf"/>
</dbReference>
<evidence type="ECO:0000256" key="6">
    <source>
        <dbReference type="ARBA" id="ARBA00023033"/>
    </source>
</evidence>
<dbReference type="FunFam" id="1.10.630.10:FF:000018">
    <property type="entry name" value="Cytochrome P450 monooxygenase"/>
    <property type="match status" value="1"/>
</dbReference>
<dbReference type="InterPro" id="IPR002397">
    <property type="entry name" value="Cyt_P450_B"/>
</dbReference>